<evidence type="ECO:0000259" key="2">
    <source>
        <dbReference type="Pfam" id="PF13088"/>
    </source>
</evidence>
<feature type="chain" id="PRO_5021958824" description="Sialidase domain-containing protein" evidence="1">
    <location>
        <begin position="28"/>
        <end position="398"/>
    </location>
</feature>
<keyword evidence="1" id="KW-0732">Signal</keyword>
<accession>A0A518CM34</accession>
<name>A0A518CM34_9PLAN</name>
<dbReference type="Proteomes" id="UP000317178">
    <property type="component" value="Chromosome"/>
</dbReference>
<dbReference type="AlphaFoldDB" id="A0A518CM34"/>
<proteinExistence type="predicted"/>
<dbReference type="KEGG" id="plon:Pla110_20140"/>
<dbReference type="PANTHER" id="PTHR43752">
    <property type="entry name" value="BNR/ASP-BOX REPEAT FAMILY PROTEIN"/>
    <property type="match status" value="1"/>
</dbReference>
<reference evidence="3 4" key="1">
    <citation type="submission" date="2019-02" db="EMBL/GenBank/DDBJ databases">
        <title>Deep-cultivation of Planctomycetes and their phenomic and genomic characterization uncovers novel biology.</title>
        <authorList>
            <person name="Wiegand S."/>
            <person name="Jogler M."/>
            <person name="Boedeker C."/>
            <person name="Pinto D."/>
            <person name="Vollmers J."/>
            <person name="Rivas-Marin E."/>
            <person name="Kohn T."/>
            <person name="Peeters S.H."/>
            <person name="Heuer A."/>
            <person name="Rast P."/>
            <person name="Oberbeckmann S."/>
            <person name="Bunk B."/>
            <person name="Jeske O."/>
            <person name="Meyerdierks A."/>
            <person name="Storesund J.E."/>
            <person name="Kallscheuer N."/>
            <person name="Luecker S."/>
            <person name="Lage O.M."/>
            <person name="Pohl T."/>
            <person name="Merkel B.J."/>
            <person name="Hornburger P."/>
            <person name="Mueller R.-W."/>
            <person name="Bruemmer F."/>
            <person name="Labrenz M."/>
            <person name="Spormann A.M."/>
            <person name="Op den Camp H."/>
            <person name="Overmann J."/>
            <person name="Amann R."/>
            <person name="Jetten M.S.M."/>
            <person name="Mascher T."/>
            <person name="Medema M.H."/>
            <person name="Devos D.P."/>
            <person name="Kaster A.-K."/>
            <person name="Ovreas L."/>
            <person name="Rohde M."/>
            <person name="Galperin M.Y."/>
            <person name="Jogler C."/>
        </authorList>
    </citation>
    <scope>NUCLEOTIDE SEQUENCE [LARGE SCALE GENOMIC DNA]</scope>
    <source>
        <strain evidence="3 4">Pla110</strain>
    </source>
</reference>
<dbReference type="PANTHER" id="PTHR43752:SF2">
    <property type="entry name" value="BNR_ASP-BOX REPEAT FAMILY PROTEIN"/>
    <property type="match status" value="1"/>
</dbReference>
<dbReference type="OrthoDB" id="41724at2"/>
<feature type="signal peptide" evidence="1">
    <location>
        <begin position="1"/>
        <end position="27"/>
    </location>
</feature>
<dbReference type="InterPro" id="IPR011040">
    <property type="entry name" value="Sialidase"/>
</dbReference>
<dbReference type="Pfam" id="PF13088">
    <property type="entry name" value="BNR_2"/>
    <property type="match status" value="1"/>
</dbReference>
<evidence type="ECO:0000313" key="3">
    <source>
        <dbReference type="EMBL" id="QDU80287.1"/>
    </source>
</evidence>
<dbReference type="CDD" id="cd15482">
    <property type="entry name" value="Sialidase_non-viral"/>
    <property type="match status" value="1"/>
</dbReference>
<evidence type="ECO:0000313" key="4">
    <source>
        <dbReference type="Proteomes" id="UP000317178"/>
    </source>
</evidence>
<dbReference type="InterPro" id="IPR036278">
    <property type="entry name" value="Sialidase_sf"/>
</dbReference>
<protein>
    <recommendedName>
        <fullName evidence="2">Sialidase domain-containing protein</fullName>
    </recommendedName>
</protein>
<gene>
    <name evidence="3" type="ORF">Pla110_20140</name>
</gene>
<feature type="domain" description="Sialidase" evidence="2">
    <location>
        <begin position="207"/>
        <end position="371"/>
    </location>
</feature>
<keyword evidence="4" id="KW-1185">Reference proteome</keyword>
<evidence type="ECO:0000256" key="1">
    <source>
        <dbReference type="SAM" id="SignalP"/>
    </source>
</evidence>
<dbReference type="EMBL" id="CP036281">
    <property type="protein sequence ID" value="QDU80287.1"/>
    <property type="molecule type" value="Genomic_DNA"/>
</dbReference>
<dbReference type="SUPFAM" id="SSF50939">
    <property type="entry name" value="Sialidases"/>
    <property type="match status" value="1"/>
</dbReference>
<organism evidence="3 4">
    <name type="scientific">Polystyrenella longa</name>
    <dbReference type="NCBI Taxonomy" id="2528007"/>
    <lineage>
        <taxon>Bacteria</taxon>
        <taxon>Pseudomonadati</taxon>
        <taxon>Planctomycetota</taxon>
        <taxon>Planctomycetia</taxon>
        <taxon>Planctomycetales</taxon>
        <taxon>Planctomycetaceae</taxon>
        <taxon>Polystyrenella</taxon>
    </lineage>
</organism>
<dbReference type="Gene3D" id="2.120.10.10">
    <property type="match status" value="1"/>
</dbReference>
<sequence length="398" mass="45194" precursor="true">MRCLATASLVILVLTFCSLPESSVLRADEPAYQSEIVFPYHPQHNHAPGLVECPNGDLLISWFRGSGERTADDVQVLGARRRQGQQEWSDPFPMANYPGFPDCNSVLWIDPQKRLWMFWPVILDNTWDSCLTNYVVSEDYTGEGTPKWGRQQMILLKPQDFSKEYLANVIHELGNSKPLKPETQGYLDHAKSTVTQKLYQRIGWQPRCKPTLLPSGRILMPLYTDNFGISIMAISDDEGNSWYASKPLFGYGNNQPSVLRRDDGTLVAYLRDDAFSRRVRFCTSEDDGLSWSKIANTDFVNPGSSVDGVRLSNGHWILVMNEGDQDRHHLVVALSDDEGRSWKWKRTLEDQVGGQFHYPAVIQGKNGQIHVAYSYFVEAGETMKHAEFNEDWIKAGQP</sequence>
<dbReference type="RefSeq" id="WP_144995558.1">
    <property type="nucleotide sequence ID" value="NZ_CP036281.1"/>
</dbReference>